<gene>
    <name evidence="1" type="ORF">EU555_31250</name>
</gene>
<keyword evidence="2" id="KW-1185">Reference proteome</keyword>
<name>A0A4Z0NG30_9HYPH</name>
<dbReference type="RefSeq" id="WP_135419240.1">
    <property type="nucleotide sequence ID" value="NZ_SRLB01000040.1"/>
</dbReference>
<organism evidence="1 2">
    <name type="scientific">Methylobacterium nonmethylotrophicum</name>
    <dbReference type="NCBI Taxonomy" id="1141884"/>
    <lineage>
        <taxon>Bacteria</taxon>
        <taxon>Pseudomonadati</taxon>
        <taxon>Pseudomonadota</taxon>
        <taxon>Alphaproteobacteria</taxon>
        <taxon>Hyphomicrobiales</taxon>
        <taxon>Methylobacteriaceae</taxon>
        <taxon>Methylobacterium</taxon>
    </lineage>
</organism>
<evidence type="ECO:0000313" key="2">
    <source>
        <dbReference type="Proteomes" id="UP000297535"/>
    </source>
</evidence>
<protein>
    <submittedName>
        <fullName evidence="1">Uncharacterized protein</fullName>
    </submittedName>
</protein>
<sequence length="96" mass="10521">MSHDTNRTRVAKLLRDEWDPIGEGLIPDLPHDEYVHSAELAYAVMTQTQGGDAAVAACLLRVATEDMALPDSDRLRARCDRAARLLGAMALEFGAR</sequence>
<accession>A0A4Z0NG30</accession>
<evidence type="ECO:0000313" key="1">
    <source>
        <dbReference type="EMBL" id="TGD94708.1"/>
    </source>
</evidence>
<dbReference type="AlphaFoldDB" id="A0A4Z0NG30"/>
<reference evidence="1 2" key="1">
    <citation type="submission" date="2019-04" db="EMBL/GenBank/DDBJ databases">
        <authorList>
            <person name="Feng G."/>
            <person name="Zhu H."/>
        </authorList>
    </citation>
    <scope>NUCLEOTIDE SEQUENCE [LARGE SCALE GENOMIC DNA]</scope>
    <source>
        <strain evidence="1 2">6HR-1</strain>
    </source>
</reference>
<comment type="caution">
    <text evidence="1">The sequence shown here is derived from an EMBL/GenBank/DDBJ whole genome shotgun (WGS) entry which is preliminary data.</text>
</comment>
<proteinExistence type="predicted"/>
<dbReference type="EMBL" id="SRLB01000040">
    <property type="protein sequence ID" value="TGD94708.1"/>
    <property type="molecule type" value="Genomic_DNA"/>
</dbReference>
<dbReference type="Proteomes" id="UP000297535">
    <property type="component" value="Unassembled WGS sequence"/>
</dbReference>
<dbReference type="OrthoDB" id="773332at2"/>